<dbReference type="Proteomes" id="UP000199452">
    <property type="component" value="Unassembled WGS sequence"/>
</dbReference>
<dbReference type="STRING" id="1640674.SAMN05216323_106035"/>
<evidence type="ECO:0000313" key="1">
    <source>
        <dbReference type="EMBL" id="SDC90833.1"/>
    </source>
</evidence>
<dbReference type="EMBL" id="FMYP01000060">
    <property type="protein sequence ID" value="SDC90833.1"/>
    <property type="molecule type" value="Genomic_DNA"/>
</dbReference>
<organism evidence="1 2">
    <name type="scientific">Williamwhitmania taraxaci</name>
    <dbReference type="NCBI Taxonomy" id="1640674"/>
    <lineage>
        <taxon>Bacteria</taxon>
        <taxon>Pseudomonadati</taxon>
        <taxon>Bacteroidota</taxon>
        <taxon>Bacteroidia</taxon>
        <taxon>Bacteroidales</taxon>
        <taxon>Williamwhitmaniaceae</taxon>
        <taxon>Williamwhitmania</taxon>
    </lineage>
</organism>
<keyword evidence="2" id="KW-1185">Reference proteome</keyword>
<evidence type="ECO:0008006" key="3">
    <source>
        <dbReference type="Google" id="ProtNLM"/>
    </source>
</evidence>
<protein>
    <recommendedName>
        <fullName evidence="3">Phosphate-selective porin O and P</fullName>
    </recommendedName>
</protein>
<proteinExistence type="predicted"/>
<dbReference type="AlphaFoldDB" id="A0A1G6QEV8"/>
<dbReference type="Gene3D" id="2.40.160.10">
    <property type="entry name" value="Porin"/>
    <property type="match status" value="1"/>
</dbReference>
<dbReference type="SUPFAM" id="SSF56935">
    <property type="entry name" value="Porins"/>
    <property type="match status" value="1"/>
</dbReference>
<dbReference type="RefSeq" id="WP_212590560.1">
    <property type="nucleotide sequence ID" value="NZ_FMYP01000060.1"/>
</dbReference>
<evidence type="ECO:0000313" key="2">
    <source>
        <dbReference type="Proteomes" id="UP000199452"/>
    </source>
</evidence>
<reference evidence="1 2" key="1">
    <citation type="submission" date="2016-09" db="EMBL/GenBank/DDBJ databases">
        <authorList>
            <person name="Capua I."/>
            <person name="De Benedictis P."/>
            <person name="Joannis T."/>
            <person name="Lombin L.H."/>
            <person name="Cattoli G."/>
        </authorList>
    </citation>
    <scope>NUCLEOTIDE SEQUENCE [LARGE SCALE GENOMIC DNA]</scope>
    <source>
        <strain evidence="1 2">A7P-90m</strain>
    </source>
</reference>
<name>A0A1G6QEV8_9BACT</name>
<dbReference type="InterPro" id="IPR023614">
    <property type="entry name" value="Porin_dom_sf"/>
</dbReference>
<accession>A0A1G6QEV8</accession>
<gene>
    <name evidence="1" type="ORF">SAMN05216323_106035</name>
</gene>
<sequence>MAQWRNLRRNGWRNFDRNNSLNAPKKVAQLRPKRLAQLEPKWVAQLRPFYLVVLACANMLAFSQSIDSISNQHKNTADNLLLKDSKLVIGGYGEVHYNQQMDGSTYNNGTLDVHRVVLLIGYNFNEKTQFVTELEYEHVAEVFVEQAFLQYKLNIYLNFRGGLMLVPMGIINEYHEPTTFNGVERPLIDNYIAPTTWREIGFGVTGNILSASIKYQVYVMNGFNGYDGEAHLSGKNGLRKGRQKGAESYISSPNFSGKVEYYGIRGLNIGLSGYFGKTQSTLYDGVDKKDDTSIAMADSSVVGVSMLGLDARYNLNGFQLRGQFYYASISNAEQYNEFTAEGVGILNDLGSSMIGYYAEVGYNVLRTLKTEKQLVPFVRYEFLNTHNSVERNISKNVGYEKNAITAGLTFTLTKGAVVKADMQFVKSGGDDKYAKTLNLGIGVMF</sequence>